<reference evidence="3 4" key="1">
    <citation type="submission" date="2016-10" db="EMBL/GenBank/DDBJ databases">
        <authorList>
            <person name="de Groot N.N."/>
        </authorList>
    </citation>
    <scope>NUCLEOTIDE SEQUENCE [LARGE SCALE GENOMIC DNA]</scope>
    <source>
        <strain evidence="3 4">DSM 17890</strain>
    </source>
</reference>
<organism evidence="3 4">
    <name type="scientific">Albimonas donghaensis</name>
    <dbReference type="NCBI Taxonomy" id="356660"/>
    <lineage>
        <taxon>Bacteria</taxon>
        <taxon>Pseudomonadati</taxon>
        <taxon>Pseudomonadota</taxon>
        <taxon>Alphaproteobacteria</taxon>
        <taxon>Rhodobacterales</taxon>
        <taxon>Paracoccaceae</taxon>
        <taxon>Albimonas</taxon>
    </lineage>
</organism>
<feature type="chain" id="PRO_5011569839" evidence="1">
    <location>
        <begin position="21"/>
        <end position="270"/>
    </location>
</feature>
<proteinExistence type="predicted"/>
<dbReference type="Pfam" id="PF12849">
    <property type="entry name" value="PBP_like_2"/>
    <property type="match status" value="1"/>
</dbReference>
<keyword evidence="1" id="KW-0732">Signal</keyword>
<dbReference type="Proteomes" id="UP000199118">
    <property type="component" value="Unassembled WGS sequence"/>
</dbReference>
<dbReference type="InterPro" id="IPR024370">
    <property type="entry name" value="PBP_domain"/>
</dbReference>
<dbReference type="Gene3D" id="3.40.190.10">
    <property type="entry name" value="Periplasmic binding protein-like II"/>
    <property type="match status" value="2"/>
</dbReference>
<evidence type="ECO:0000256" key="1">
    <source>
        <dbReference type="SAM" id="SignalP"/>
    </source>
</evidence>
<name>A0A1H2RMA9_9RHOB</name>
<evidence type="ECO:0000313" key="3">
    <source>
        <dbReference type="EMBL" id="SDW19779.1"/>
    </source>
</evidence>
<dbReference type="OrthoDB" id="186379at2"/>
<dbReference type="SUPFAM" id="SSF53850">
    <property type="entry name" value="Periplasmic binding protein-like II"/>
    <property type="match status" value="1"/>
</dbReference>
<dbReference type="STRING" id="356660.SAMN05444336_101386"/>
<dbReference type="PANTHER" id="PTHR37945">
    <property type="entry name" value="EXTRACELLULAR TUNGSTATE BINDING PROTEIN"/>
    <property type="match status" value="1"/>
</dbReference>
<dbReference type="EMBL" id="FNMZ01000001">
    <property type="protein sequence ID" value="SDW19779.1"/>
    <property type="molecule type" value="Genomic_DNA"/>
</dbReference>
<evidence type="ECO:0000313" key="4">
    <source>
        <dbReference type="Proteomes" id="UP000199118"/>
    </source>
</evidence>
<feature type="signal peptide" evidence="1">
    <location>
        <begin position="1"/>
        <end position="20"/>
    </location>
</feature>
<gene>
    <name evidence="3" type="ORF">SAMN05444336_101386</name>
</gene>
<keyword evidence="4" id="KW-1185">Reference proteome</keyword>
<accession>A0A1H2RMA9</accession>
<dbReference type="PANTHER" id="PTHR37945:SF1">
    <property type="entry name" value="EXTRACELLULAR TUNGSTATE BINDING PROTEIN"/>
    <property type="match status" value="1"/>
</dbReference>
<feature type="domain" description="PBP" evidence="2">
    <location>
        <begin position="23"/>
        <end position="247"/>
    </location>
</feature>
<dbReference type="InterPro" id="IPR052738">
    <property type="entry name" value="ABC-Tungstate_binding"/>
</dbReference>
<protein>
    <submittedName>
        <fullName evidence="3">Tungstate transport system substrate-binding protein</fullName>
    </submittedName>
</protein>
<dbReference type="AlphaFoldDB" id="A0A1H2RMA9"/>
<sequence length="270" mass="27793">MSRLTLAAALVALVALPAAAAERFVLVQSTTSTANSGLYDAILPQFEAATGIQARVVAVGTGQALKNARNCDGDLLVVHARAAEETFVAEGHGLARHALMHNDFVIVGPADDPAGAAGTPDAAAALTAIARAAAPFASRGDESGTHAKERALWTAAGIDAAAASGTWYRETGSGMGATLNLAVGMDAYALTDRATWVAFANKAGHRIVAEGDPALFNPYGVIRVNPERCPNVRAAEAEALEAWLLSPAGQDAIAAYRRDGQQLFHPDAAD</sequence>
<dbReference type="RefSeq" id="WP_092679439.1">
    <property type="nucleotide sequence ID" value="NZ_FNMZ01000001.1"/>
</dbReference>
<evidence type="ECO:0000259" key="2">
    <source>
        <dbReference type="Pfam" id="PF12849"/>
    </source>
</evidence>